<keyword evidence="6" id="KW-0378">Hydrolase</keyword>
<dbReference type="SUPFAM" id="SSF55073">
    <property type="entry name" value="Nucleotide cyclase"/>
    <property type="match status" value="1"/>
</dbReference>
<evidence type="ECO:0000256" key="2">
    <source>
        <dbReference type="PROSITE-ProRule" id="PRU00169"/>
    </source>
</evidence>
<dbReference type="SMART" id="SM00052">
    <property type="entry name" value="EAL"/>
    <property type="match status" value="1"/>
</dbReference>
<dbReference type="InterPro" id="IPR029787">
    <property type="entry name" value="Nucleotide_cyclase"/>
</dbReference>
<dbReference type="KEGG" id="lcd:clem_01165"/>
<dbReference type="InterPro" id="IPR035965">
    <property type="entry name" value="PAS-like_dom_sf"/>
</dbReference>
<comment type="cofactor">
    <cofactor evidence="1">
        <name>Mg(2+)</name>
        <dbReference type="ChEBI" id="CHEBI:18420"/>
    </cofactor>
</comment>
<dbReference type="PANTHER" id="PTHR44757">
    <property type="entry name" value="DIGUANYLATE CYCLASE DGCP"/>
    <property type="match status" value="1"/>
</dbReference>
<dbReference type="CDD" id="cd01948">
    <property type="entry name" value="EAL"/>
    <property type="match status" value="1"/>
</dbReference>
<keyword evidence="7" id="KW-1185">Reference proteome</keyword>
<dbReference type="FunFam" id="3.30.70.270:FF:000001">
    <property type="entry name" value="Diguanylate cyclase domain protein"/>
    <property type="match status" value="1"/>
</dbReference>
<evidence type="ECO:0000313" key="6">
    <source>
        <dbReference type="EMBL" id="ASQ44799.1"/>
    </source>
</evidence>
<dbReference type="PROSITE" id="PS50887">
    <property type="entry name" value="GGDEF"/>
    <property type="match status" value="1"/>
</dbReference>
<gene>
    <name evidence="6" type="primary">gmr_1</name>
    <name evidence="6" type="ORF">clem_01165</name>
</gene>
<evidence type="ECO:0000259" key="3">
    <source>
        <dbReference type="PROSITE" id="PS50110"/>
    </source>
</evidence>
<dbReference type="Pfam" id="PF00563">
    <property type="entry name" value="EAL"/>
    <property type="match status" value="1"/>
</dbReference>
<dbReference type="GO" id="GO:0000160">
    <property type="term" value="P:phosphorelay signal transduction system"/>
    <property type="evidence" value="ECO:0007669"/>
    <property type="project" value="InterPro"/>
</dbReference>
<dbReference type="Pfam" id="PF13188">
    <property type="entry name" value="PAS_8"/>
    <property type="match status" value="1"/>
</dbReference>
<keyword evidence="2" id="KW-0597">Phosphoprotein</keyword>
<dbReference type="SUPFAM" id="SSF52172">
    <property type="entry name" value="CheY-like"/>
    <property type="match status" value="1"/>
</dbReference>
<sequence length="743" mass="85229">MVTTATKSLKILIIDDNPAIHSDFIKILTTKNSHVDDQLAEFQHQVFGKQQHSHSNLPTFRLITATQGQEGVAKIAEGLEENDPYALAFVDIRMPPGWDGIETTKKIWELDPNIQIVLCTAYSDYTWEETIQYLGQRENLLILKKPFDSIAVRQLTCALTKKWELLQETRAYTQLLEEQVKERTQSLQESLSVTRGTLESSADGILVLNNRNQVIDYNKNLITMFQLTQKEISEDAHFILDLIAAKIEKPGAFLQFALKLRTAKNESKTIVLKCKDRRILEIYTQPYKLHDTITGRIWCFRDITQRALLEEQLQHQATHDSLTQLPNRVLLTDRLSQLISHARRNNTVFCVLFFDLDRFKLINDSFSHIAGDKLLQDVVKRIRHVMREEDTLARLGGDEFVALLKSHDETNVAKIAKKLLDVFRNPFAVNSHQIRITPSIGIATFPRDGQTIDELLRNADIAMYRAKEQGGNQFQFYTFSLGKKSVARMELEAELYQAIKRNEFSLCYQPQLDFKTKKLVSAEALIRWHHPRKGILLPINFIPLAEETGLILPIGEWVLREACKQNKRWQQLGLPPIRVAVNVATKQLRHPEFSTTVRKILTETQLSPEFLEIEITENVILTSIEATTIFSELKKLGVHLALDNFGSGYMLLNHLKVFPIDRIKIDQSYINNIDYNKVDEVIIQAIITLARSLDLEVVAEGVESCEQIQFLETHQCTEAQGYYFCKPLASNEFEAFLRKTVTA</sequence>
<evidence type="ECO:0000259" key="5">
    <source>
        <dbReference type="PROSITE" id="PS50887"/>
    </source>
</evidence>
<dbReference type="RefSeq" id="WP_094089927.1">
    <property type="nucleotide sequence ID" value="NZ_CP016397.1"/>
</dbReference>
<protein>
    <submittedName>
        <fullName evidence="6">Cyclic di-GMP phosphodiesterase Gmr</fullName>
        <ecNumber evidence="6">3.1.4.52</ecNumber>
    </submittedName>
</protein>
<evidence type="ECO:0000256" key="1">
    <source>
        <dbReference type="ARBA" id="ARBA00001946"/>
    </source>
</evidence>
<proteinExistence type="predicted"/>
<feature type="domain" description="Response regulatory" evidence="3">
    <location>
        <begin position="10"/>
        <end position="160"/>
    </location>
</feature>
<dbReference type="CDD" id="cd01949">
    <property type="entry name" value="GGDEF"/>
    <property type="match status" value="1"/>
</dbReference>
<dbReference type="Pfam" id="PF00990">
    <property type="entry name" value="GGDEF"/>
    <property type="match status" value="1"/>
</dbReference>
<dbReference type="EMBL" id="CP016397">
    <property type="protein sequence ID" value="ASQ44799.1"/>
    <property type="molecule type" value="Genomic_DNA"/>
</dbReference>
<dbReference type="Gene3D" id="3.20.20.450">
    <property type="entry name" value="EAL domain"/>
    <property type="match status" value="1"/>
</dbReference>
<dbReference type="OrthoDB" id="9804951at2"/>
<dbReference type="InterPro" id="IPR000014">
    <property type="entry name" value="PAS"/>
</dbReference>
<dbReference type="InterPro" id="IPR001633">
    <property type="entry name" value="EAL_dom"/>
</dbReference>
<dbReference type="SMART" id="SM00267">
    <property type="entry name" value="GGDEF"/>
    <property type="match status" value="1"/>
</dbReference>
<dbReference type="SUPFAM" id="SSF141868">
    <property type="entry name" value="EAL domain-like"/>
    <property type="match status" value="1"/>
</dbReference>
<dbReference type="Gene3D" id="3.30.450.20">
    <property type="entry name" value="PAS domain"/>
    <property type="match status" value="1"/>
</dbReference>
<dbReference type="InterPro" id="IPR000160">
    <property type="entry name" value="GGDEF_dom"/>
</dbReference>
<evidence type="ECO:0000259" key="4">
    <source>
        <dbReference type="PROSITE" id="PS50883"/>
    </source>
</evidence>
<dbReference type="EC" id="3.1.4.52" evidence="6"/>
<dbReference type="GO" id="GO:0071111">
    <property type="term" value="F:cyclic-guanylate-specific phosphodiesterase activity"/>
    <property type="evidence" value="ECO:0007669"/>
    <property type="project" value="UniProtKB-EC"/>
</dbReference>
<dbReference type="PROSITE" id="PS50110">
    <property type="entry name" value="RESPONSE_REGULATORY"/>
    <property type="match status" value="1"/>
</dbReference>
<organism evidence="6 7">
    <name type="scientific">Legionella clemsonensis</name>
    <dbReference type="NCBI Taxonomy" id="1867846"/>
    <lineage>
        <taxon>Bacteria</taxon>
        <taxon>Pseudomonadati</taxon>
        <taxon>Pseudomonadota</taxon>
        <taxon>Gammaproteobacteria</taxon>
        <taxon>Legionellales</taxon>
        <taxon>Legionellaceae</taxon>
        <taxon>Legionella</taxon>
    </lineage>
</organism>
<reference evidence="7" key="1">
    <citation type="submission" date="2016-07" db="EMBL/GenBank/DDBJ databases">
        <authorList>
            <person name="Florea S."/>
            <person name="Webb J.S."/>
            <person name="Jaromczyk J."/>
            <person name="Schardl C.L."/>
        </authorList>
    </citation>
    <scope>NUCLEOTIDE SEQUENCE [LARGE SCALE GENOMIC DNA]</scope>
    <source>
        <strain evidence="7">CDC-D5610</strain>
    </source>
</reference>
<dbReference type="NCBIfam" id="TIGR00254">
    <property type="entry name" value="GGDEF"/>
    <property type="match status" value="1"/>
</dbReference>
<feature type="domain" description="GGDEF" evidence="5">
    <location>
        <begin position="347"/>
        <end position="479"/>
    </location>
</feature>
<dbReference type="Gene3D" id="3.40.50.2300">
    <property type="match status" value="1"/>
</dbReference>
<accession>A0A222NYZ6</accession>
<dbReference type="Gene3D" id="3.30.70.270">
    <property type="match status" value="1"/>
</dbReference>
<dbReference type="PROSITE" id="PS50883">
    <property type="entry name" value="EAL"/>
    <property type="match status" value="1"/>
</dbReference>
<dbReference type="PANTHER" id="PTHR44757:SF2">
    <property type="entry name" value="BIOFILM ARCHITECTURE MAINTENANCE PROTEIN MBAA"/>
    <property type="match status" value="1"/>
</dbReference>
<dbReference type="InterPro" id="IPR001789">
    <property type="entry name" value="Sig_transdc_resp-reg_receiver"/>
</dbReference>
<dbReference type="Proteomes" id="UP000201728">
    <property type="component" value="Chromosome"/>
</dbReference>
<dbReference type="InterPro" id="IPR011006">
    <property type="entry name" value="CheY-like_superfamily"/>
</dbReference>
<evidence type="ECO:0000313" key="7">
    <source>
        <dbReference type="Proteomes" id="UP000201728"/>
    </source>
</evidence>
<dbReference type="InterPro" id="IPR035919">
    <property type="entry name" value="EAL_sf"/>
</dbReference>
<feature type="domain" description="EAL" evidence="4">
    <location>
        <begin position="488"/>
        <end position="741"/>
    </location>
</feature>
<dbReference type="InterPro" id="IPR043128">
    <property type="entry name" value="Rev_trsase/Diguanyl_cyclase"/>
</dbReference>
<dbReference type="AlphaFoldDB" id="A0A222NYZ6"/>
<dbReference type="SUPFAM" id="SSF55785">
    <property type="entry name" value="PYP-like sensor domain (PAS domain)"/>
    <property type="match status" value="1"/>
</dbReference>
<feature type="modified residue" description="4-aspartylphosphate" evidence="2">
    <location>
        <position position="91"/>
    </location>
</feature>
<name>A0A222NYZ6_9GAMM</name>
<dbReference type="InterPro" id="IPR052155">
    <property type="entry name" value="Biofilm_reg_signaling"/>
</dbReference>